<evidence type="ECO:0000313" key="2">
    <source>
        <dbReference type="Proteomes" id="UP000184184"/>
    </source>
</evidence>
<protein>
    <recommendedName>
        <fullName evidence="3">SMI1-KNR4 cell-wall</fullName>
    </recommendedName>
</protein>
<dbReference type="AlphaFoldDB" id="A0A1M7K0F8"/>
<evidence type="ECO:0008006" key="3">
    <source>
        <dbReference type="Google" id="ProtNLM"/>
    </source>
</evidence>
<dbReference type="InterPro" id="IPR037883">
    <property type="entry name" value="Knr4/Smi1-like_sf"/>
</dbReference>
<evidence type="ECO:0000313" key="1">
    <source>
        <dbReference type="EMBL" id="SHM58756.1"/>
    </source>
</evidence>
<dbReference type="SUPFAM" id="SSF160631">
    <property type="entry name" value="SMI1/KNR4-like"/>
    <property type="match status" value="1"/>
</dbReference>
<proteinExistence type="predicted"/>
<dbReference type="Gene3D" id="3.40.1580.10">
    <property type="entry name" value="SMI1/KNR4-like"/>
    <property type="match status" value="1"/>
</dbReference>
<dbReference type="OrthoDB" id="2361629at2"/>
<name>A0A1M7K0F8_9BACI</name>
<sequence length="143" mass="16671">MILDLLLEIEKIKNRDGKSIMYPASVENLQTVKEWITRNINNNIAMREYEDLLTKVNGLDFNGLVIYNANPADENNGFIGANEIWQENEWENNYLFFGDSNISWYCLDIDNNKFLELDKPSGDIVEEYESFDEMMNEALKSVL</sequence>
<dbReference type="Proteomes" id="UP000184184">
    <property type="component" value="Unassembled WGS sequence"/>
</dbReference>
<accession>A0A1M7K0F8</accession>
<dbReference type="EMBL" id="FRCZ01000001">
    <property type="protein sequence ID" value="SHM58756.1"/>
    <property type="molecule type" value="Genomic_DNA"/>
</dbReference>
<organism evidence="1 2">
    <name type="scientific">Gracilibacillus kekensis</name>
    <dbReference type="NCBI Taxonomy" id="1027249"/>
    <lineage>
        <taxon>Bacteria</taxon>
        <taxon>Bacillati</taxon>
        <taxon>Bacillota</taxon>
        <taxon>Bacilli</taxon>
        <taxon>Bacillales</taxon>
        <taxon>Bacillaceae</taxon>
        <taxon>Gracilibacillus</taxon>
    </lineage>
</organism>
<keyword evidence="2" id="KW-1185">Reference proteome</keyword>
<gene>
    <name evidence="1" type="ORF">SAMN05216179_0533</name>
</gene>
<dbReference type="RefSeq" id="WP_073200466.1">
    <property type="nucleotide sequence ID" value="NZ_FRCZ01000001.1"/>
</dbReference>
<reference evidence="1 2" key="1">
    <citation type="submission" date="2016-11" db="EMBL/GenBank/DDBJ databases">
        <authorList>
            <person name="Jaros S."/>
            <person name="Januszkiewicz K."/>
            <person name="Wedrychowicz H."/>
        </authorList>
    </citation>
    <scope>NUCLEOTIDE SEQUENCE [LARGE SCALE GENOMIC DNA]</scope>
    <source>
        <strain evidence="1 2">CGMCC 1.10681</strain>
    </source>
</reference>
<dbReference type="NCBIfam" id="NF038335">
    <property type="entry name" value="YPO0640_fam"/>
    <property type="match status" value="1"/>
</dbReference>